<evidence type="ECO:0000313" key="2">
    <source>
        <dbReference type="Proteomes" id="UP000812966"/>
    </source>
</evidence>
<protein>
    <submittedName>
        <fullName evidence="1">Uncharacterized protein</fullName>
    </submittedName>
</protein>
<organism evidence="1 2">
    <name type="scientific">Filobasidium floriforme</name>
    <dbReference type="NCBI Taxonomy" id="5210"/>
    <lineage>
        <taxon>Eukaryota</taxon>
        <taxon>Fungi</taxon>
        <taxon>Dikarya</taxon>
        <taxon>Basidiomycota</taxon>
        <taxon>Agaricomycotina</taxon>
        <taxon>Tremellomycetes</taxon>
        <taxon>Filobasidiales</taxon>
        <taxon>Filobasidiaceae</taxon>
        <taxon>Filobasidium</taxon>
    </lineage>
</organism>
<keyword evidence="2" id="KW-1185">Reference proteome</keyword>
<name>A0A8K0JL15_9TREE</name>
<proteinExistence type="predicted"/>
<dbReference type="AlphaFoldDB" id="A0A8K0JL15"/>
<reference evidence="1" key="1">
    <citation type="submission" date="2020-04" db="EMBL/GenBank/DDBJ databases">
        <title>Analysis of mating type loci in Filobasidium floriforme.</title>
        <authorList>
            <person name="Nowrousian M."/>
        </authorList>
    </citation>
    <scope>NUCLEOTIDE SEQUENCE</scope>
    <source>
        <strain evidence="1">CBS 6242</strain>
    </source>
</reference>
<accession>A0A8K0JL15</accession>
<evidence type="ECO:0000313" key="1">
    <source>
        <dbReference type="EMBL" id="KAG7531389.1"/>
    </source>
</evidence>
<dbReference type="EMBL" id="JABELV010000092">
    <property type="protein sequence ID" value="KAG7531389.1"/>
    <property type="molecule type" value="Genomic_DNA"/>
</dbReference>
<gene>
    <name evidence="1" type="ORF">FFLO_04386</name>
</gene>
<comment type="caution">
    <text evidence="1">The sequence shown here is derived from an EMBL/GenBank/DDBJ whole genome shotgun (WGS) entry which is preliminary data.</text>
</comment>
<sequence>MAKSLKVPHKNESNGTFAAFKYHKAVWEGADELYDQVGAQTLIDCTNACWEERHSTSTGKVCMAVHFSEANKNCAMYERPFENVVRHDSSEKINEVVIINKWCSEVSYMGMCCEIGYDKPEFKSSTIVP</sequence>
<dbReference type="Proteomes" id="UP000812966">
    <property type="component" value="Unassembled WGS sequence"/>
</dbReference>